<dbReference type="GeneID" id="41330183"/>
<dbReference type="Proteomes" id="UP000321408">
    <property type="component" value="Chromosome"/>
</dbReference>
<dbReference type="RefSeq" id="WP_147663248.1">
    <property type="nucleotide sequence ID" value="NZ_CP042905.2"/>
</dbReference>
<dbReference type="AlphaFoldDB" id="A0A5B9DB71"/>
<proteinExistence type="predicted"/>
<dbReference type="KEGG" id="psyt:DSAG12_02194"/>
<name>A0A5B9DB71_9ARCH</name>
<evidence type="ECO:0000313" key="2">
    <source>
        <dbReference type="Proteomes" id="UP000321408"/>
    </source>
</evidence>
<reference evidence="1 2" key="2">
    <citation type="journal article" date="2024" name="Int. J. Syst. Evol. Microbiol.">
        <title>Promethearchaeum syntrophicum gen. nov., sp. nov., an anaerobic, obligately syntrophic archaeon, the first isolate of the lineage 'Asgard' archaea, and proposal of the new archaeal phylum Promethearchaeota phyl. nov. and kingdom Promethearchaeati regn. nov.</title>
        <authorList>
            <person name="Imachi H."/>
            <person name="Nobu M.K."/>
            <person name="Kato S."/>
            <person name="Takaki Y."/>
            <person name="Miyazaki M."/>
            <person name="Miyata M."/>
            <person name="Ogawara M."/>
            <person name="Saito Y."/>
            <person name="Sakai S."/>
            <person name="Tahara Y.O."/>
            <person name="Takano Y."/>
            <person name="Tasumi E."/>
            <person name="Uematsu K."/>
            <person name="Yoshimura T."/>
            <person name="Itoh T."/>
            <person name="Ohkuma M."/>
            <person name="Takai K."/>
        </authorList>
    </citation>
    <scope>NUCLEOTIDE SEQUENCE [LARGE SCALE GENOMIC DNA]</scope>
    <source>
        <strain evidence="1 2">MK-D1</strain>
    </source>
</reference>
<reference evidence="1 2" key="1">
    <citation type="journal article" date="2020" name="Nature">
        <title>Isolation of an archaeon at the prokaryote-eukaryote interface.</title>
        <authorList>
            <person name="Imachi H."/>
            <person name="Nobu M.K."/>
            <person name="Nakahara N."/>
            <person name="Morono Y."/>
            <person name="Ogawara M."/>
            <person name="Takaki Y."/>
            <person name="Takano Y."/>
            <person name="Uematsu K."/>
            <person name="Ikuta T."/>
            <person name="Ito M."/>
            <person name="Matsui Y."/>
            <person name="Miyazaki M."/>
            <person name="Murata K."/>
            <person name="Saito Y."/>
            <person name="Sakai S."/>
            <person name="Song C."/>
            <person name="Tasumi E."/>
            <person name="Yamanaka Y."/>
            <person name="Yamaguchi T."/>
            <person name="Kamagata Y."/>
            <person name="Tamaki H."/>
            <person name="Takai K."/>
        </authorList>
    </citation>
    <scope>NUCLEOTIDE SEQUENCE [LARGE SCALE GENOMIC DNA]</scope>
    <source>
        <strain evidence="1 2">MK-D1</strain>
    </source>
</reference>
<protein>
    <submittedName>
        <fullName evidence="1">Uncharacterized protein</fullName>
    </submittedName>
</protein>
<organism evidence="1 2">
    <name type="scientific">Promethearchaeum syntrophicum</name>
    <dbReference type="NCBI Taxonomy" id="2594042"/>
    <lineage>
        <taxon>Archaea</taxon>
        <taxon>Promethearchaeati</taxon>
        <taxon>Promethearchaeota</taxon>
        <taxon>Promethearchaeia</taxon>
        <taxon>Promethearchaeales</taxon>
        <taxon>Promethearchaeaceae</taxon>
        <taxon>Promethearchaeum</taxon>
    </lineage>
</organism>
<keyword evidence="2" id="KW-1185">Reference proteome</keyword>
<sequence>MSDPKPIDSILRKIKKKWDLDKENWSILSNHDKDGNKEMLITQAPNSYWLKMKTVTARSQMAYGVELKNLDEEISKKLEKNKKIPGKPNTKQELMQLFGLIVPSKKDILYTAGVEQISPQKVQTQKDKIEEKEKDADKLFRLYLRRKWQREQALRDGLYL</sequence>
<dbReference type="EMBL" id="CP042905">
    <property type="protein sequence ID" value="QEE16364.1"/>
    <property type="molecule type" value="Genomic_DNA"/>
</dbReference>
<accession>A0A5B9DB71</accession>
<evidence type="ECO:0000313" key="1">
    <source>
        <dbReference type="EMBL" id="QEE16364.1"/>
    </source>
</evidence>
<gene>
    <name evidence="1" type="ORF">DSAG12_02194</name>
</gene>